<protein>
    <submittedName>
        <fullName evidence="1">Uncharacterized protein</fullName>
    </submittedName>
</protein>
<dbReference type="EMBL" id="BMDQ01000001">
    <property type="protein sequence ID" value="GGI56892.1"/>
    <property type="molecule type" value="Genomic_DNA"/>
</dbReference>
<dbReference type="Proteomes" id="UP000624701">
    <property type="component" value="Unassembled WGS sequence"/>
</dbReference>
<keyword evidence="2" id="KW-1185">Reference proteome</keyword>
<organism evidence="1 2">
    <name type="scientific">Winogradskyella haliclonae</name>
    <dbReference type="NCBI Taxonomy" id="2048558"/>
    <lineage>
        <taxon>Bacteria</taxon>
        <taxon>Pseudomonadati</taxon>
        <taxon>Bacteroidota</taxon>
        <taxon>Flavobacteriia</taxon>
        <taxon>Flavobacteriales</taxon>
        <taxon>Flavobacteriaceae</taxon>
        <taxon>Winogradskyella</taxon>
    </lineage>
</organism>
<gene>
    <name evidence="1" type="ORF">GCM10011444_12010</name>
</gene>
<comment type="caution">
    <text evidence="1">The sequence shown here is derived from an EMBL/GenBank/DDBJ whole genome shotgun (WGS) entry which is preliminary data.</text>
</comment>
<accession>A0ABQ2BZA9</accession>
<reference evidence="2" key="1">
    <citation type="journal article" date="2019" name="Int. J. Syst. Evol. Microbiol.">
        <title>The Global Catalogue of Microorganisms (GCM) 10K type strain sequencing project: providing services to taxonomists for standard genome sequencing and annotation.</title>
        <authorList>
            <consortium name="The Broad Institute Genomics Platform"/>
            <consortium name="The Broad Institute Genome Sequencing Center for Infectious Disease"/>
            <person name="Wu L."/>
            <person name="Ma J."/>
        </authorList>
    </citation>
    <scope>NUCLEOTIDE SEQUENCE [LARGE SCALE GENOMIC DNA]</scope>
    <source>
        <strain evidence="2">CCM 8681</strain>
    </source>
</reference>
<name>A0ABQ2BZA9_9FLAO</name>
<evidence type="ECO:0000313" key="1">
    <source>
        <dbReference type="EMBL" id="GGI56892.1"/>
    </source>
</evidence>
<proteinExistence type="predicted"/>
<sequence>MSLTSKLTIPFNAIFPDEEPLEIEGYFEGITRDTLLKIGSFFLGFRANGSDYSHPFDFIRMFFSEENREFARLVRENLIEYVSEERYSVEDYSFSYVVSSLAFFEKAFDLAEDIETTLTNTEIEISVFKAFLLLNQIKNTDSGVIASESTADCVMERKPAAILLSLQLNNFDFTNYQIDKLISTQLIRSISFFEFLESKDSCTPLLNSFYAYYDVGDYKEYLKRLLPLSISIVKRNKEGHTDIELDNDEHLESNVTFLDKISVDESDILEDVDFKKLRANPIYKLSENKYRIISPQFVLETIFNGLYWKFKPINDGLPVGDRINNFLDFKTFEFSEKYVLHKLLREIFGRRFFQRNGTELDALCDGAPDYYVRNGKRMFLFESKDIMLNANVKQSSDFNQIERELKKKLYIKDDGTPKAVVQLIKTIRKALDKTLEYDTGYNPKRVIIFPVLVLHNRMFNVGGFNKLLNFWFQDELQGLRDEGFDTQNVMPLVTVDIDTLIFNKNVFVDRKLKFEDIHTEYSNEFINFSVEGRAYVNEAAANKASKDSYVPFSFYLDNKVDRMNLRTIQNELMEKGYSLLE</sequence>
<dbReference type="RefSeq" id="WP_188373783.1">
    <property type="nucleotide sequence ID" value="NZ_BMDQ01000001.1"/>
</dbReference>
<evidence type="ECO:0000313" key="2">
    <source>
        <dbReference type="Proteomes" id="UP000624701"/>
    </source>
</evidence>